<accession>A0A1B1YKI8</accession>
<gene>
    <name evidence="3" type="ORF">CSTERLE_06815</name>
</gene>
<evidence type="ECO:0000313" key="3">
    <source>
        <dbReference type="EMBL" id="ANX01299.1"/>
    </source>
</evidence>
<sequence length="435" mass="49048">MKNESAAGYAEKQRGSATVEAAVVIPLLMIAFVSLLTVIRIISTYARMQHAVNKVATELAHYSYIYAVSGLKQQHDELLDTTKKAWEELQNKTAVIENFYKSVQNVYCEAVSLGKENKNIEESLNNFLSGIENIQTSTTELIETVNTVVKDPVHEMQLIGIALSDSILSKTKTVLFDAIVKAMLKNNLANDLKIAPEKLEKSLFLKGGIEKLDLSSSTFFNDGETIDIIVEYTVKPAFFIIPEVKLRNRACVLSWQWGVGSPTETAGEDASLWNLDKGKAVYLQHLARGNKIDRLFARELKNEIGEYAELTPENFKTIDLIEYAHDRKDGSLVMIFSLNPFLPTYSSKSAVVGTIKQNLNKLSTFQRYQVRDYILDVSLLSGNYKRIAYIVIPENEVLPEAYIQAFEECKKLADKMGIELYQVQKYGKYDYAEEN</sequence>
<feature type="transmembrane region" description="Helical" evidence="1">
    <location>
        <begin position="21"/>
        <end position="42"/>
    </location>
</feature>
<dbReference type="Gene3D" id="3.40.1350.110">
    <property type="match status" value="1"/>
</dbReference>
<dbReference type="Proteomes" id="UP000092931">
    <property type="component" value="Chromosome"/>
</dbReference>
<keyword evidence="1" id="KW-0812">Transmembrane</keyword>
<proteinExistence type="predicted"/>
<organism evidence="3 4">
    <name type="scientific">Thermoclostridium stercorarium subsp. leptospartum DSM 9219</name>
    <dbReference type="NCBI Taxonomy" id="1346611"/>
    <lineage>
        <taxon>Bacteria</taxon>
        <taxon>Bacillati</taxon>
        <taxon>Bacillota</taxon>
        <taxon>Clostridia</taxon>
        <taxon>Eubacteriales</taxon>
        <taxon>Oscillospiraceae</taxon>
        <taxon>Thermoclostridium</taxon>
    </lineage>
</organism>
<feature type="domain" description="TadE-like" evidence="2">
    <location>
        <begin position="15"/>
        <end position="56"/>
    </location>
</feature>
<keyword evidence="1" id="KW-0472">Membrane</keyword>
<evidence type="ECO:0000313" key="4">
    <source>
        <dbReference type="Proteomes" id="UP000092931"/>
    </source>
</evidence>
<dbReference type="EMBL" id="CP014673">
    <property type="protein sequence ID" value="ANX01299.1"/>
    <property type="molecule type" value="Genomic_DNA"/>
</dbReference>
<dbReference type="Pfam" id="PF07811">
    <property type="entry name" value="TadE"/>
    <property type="match status" value="1"/>
</dbReference>
<dbReference type="AlphaFoldDB" id="A0A1B1YKI8"/>
<protein>
    <recommendedName>
        <fullName evidence="2">TadE-like domain-containing protein</fullName>
    </recommendedName>
</protein>
<reference evidence="3 4" key="1">
    <citation type="submission" date="2016-02" db="EMBL/GenBank/DDBJ databases">
        <title>Comparison of Clostridium stercorarium subspecies using comparative genomics and transcriptomics.</title>
        <authorList>
            <person name="Schellenberg J."/>
            <person name="Thallinger G."/>
            <person name="Levin D.B."/>
            <person name="Zhang X."/>
            <person name="Alvare G."/>
            <person name="Fristensky B."/>
            <person name="Sparling R."/>
        </authorList>
    </citation>
    <scope>NUCLEOTIDE SEQUENCE [LARGE SCALE GENOMIC DNA]</scope>
    <source>
        <strain evidence="3 4">DSM 9219</strain>
    </source>
</reference>
<evidence type="ECO:0000256" key="1">
    <source>
        <dbReference type="SAM" id="Phobius"/>
    </source>
</evidence>
<dbReference type="RefSeq" id="WP_065820776.1">
    <property type="nucleotide sequence ID" value="NZ_CP014673.1"/>
</dbReference>
<dbReference type="InterPro" id="IPR012495">
    <property type="entry name" value="TadE-like_dom"/>
</dbReference>
<name>A0A1B1YKI8_THEST</name>
<keyword evidence="1" id="KW-1133">Transmembrane helix</keyword>
<evidence type="ECO:0000259" key="2">
    <source>
        <dbReference type="Pfam" id="PF07811"/>
    </source>
</evidence>